<feature type="region of interest" description="Disordered" evidence="1">
    <location>
        <begin position="102"/>
        <end position="268"/>
    </location>
</feature>
<dbReference type="AlphaFoldDB" id="A0A263D676"/>
<evidence type="ECO:0000313" key="3">
    <source>
        <dbReference type="Proteomes" id="UP000242444"/>
    </source>
</evidence>
<feature type="compositionally biased region" description="Basic and acidic residues" evidence="1">
    <location>
        <begin position="159"/>
        <end position="176"/>
    </location>
</feature>
<proteinExistence type="predicted"/>
<evidence type="ECO:0000313" key="2">
    <source>
        <dbReference type="EMBL" id="OZM74012.1"/>
    </source>
</evidence>
<evidence type="ECO:0000256" key="1">
    <source>
        <dbReference type="SAM" id="MobiDB-lite"/>
    </source>
</evidence>
<dbReference type="OrthoDB" id="4775111at2"/>
<gene>
    <name evidence="2" type="ORF">CFN78_06915</name>
</gene>
<organism evidence="2 3">
    <name type="scientific">Amycolatopsis antarctica</name>
    <dbReference type="NCBI Taxonomy" id="1854586"/>
    <lineage>
        <taxon>Bacteria</taxon>
        <taxon>Bacillati</taxon>
        <taxon>Actinomycetota</taxon>
        <taxon>Actinomycetes</taxon>
        <taxon>Pseudonocardiales</taxon>
        <taxon>Pseudonocardiaceae</taxon>
        <taxon>Amycolatopsis</taxon>
    </lineage>
</organism>
<dbReference type="Proteomes" id="UP000242444">
    <property type="component" value="Unassembled WGS sequence"/>
</dbReference>
<feature type="region of interest" description="Disordered" evidence="1">
    <location>
        <begin position="282"/>
        <end position="303"/>
    </location>
</feature>
<sequence>MPWFKSDDSFYRHPKVRRLGKDKLPAVGLWQLAGTWCADNLDTNTCDGFIPAEQIALWDPRHRYARRLVAVGLWSEIDVDGEHGFRFHDWADYQPTKASVEAEREAWREKKAAQRKGKSPRVSPGDNRVDSPEDNSHGMVSLRQHRSLPAQNRTPVLDTVEHATTTHEHAPHEENPRSTTTEEQLSPRDTPGSPPPSPPIPVPVPVPVPSSGHLRRGDARNETSHQPPPPKPPEHCPQHPGGTPEPCGPCADARRSTHTWDQAETHRRNQLRAELDAARHNPDLRCHHGTDAGHYRRPDTGTSPCALCRQETHTKSA</sequence>
<comment type="caution">
    <text evidence="2">The sequence shown here is derived from an EMBL/GenBank/DDBJ whole genome shotgun (WGS) entry which is preliminary data.</text>
</comment>
<dbReference type="EMBL" id="NKYE01000003">
    <property type="protein sequence ID" value="OZM74012.1"/>
    <property type="molecule type" value="Genomic_DNA"/>
</dbReference>
<protein>
    <submittedName>
        <fullName evidence="2">Uncharacterized protein</fullName>
    </submittedName>
</protein>
<reference evidence="2 3" key="1">
    <citation type="submission" date="2017-07" db="EMBL/GenBank/DDBJ databases">
        <title>Amycolatopsis antarcticus sp. nov., isolated from the surface of an Antarcticus brown macroalga.</title>
        <authorList>
            <person name="Wang J."/>
            <person name="Leiva S."/>
            <person name="Huang J."/>
            <person name="Huang Y."/>
        </authorList>
    </citation>
    <scope>NUCLEOTIDE SEQUENCE [LARGE SCALE GENOMIC DNA]</scope>
    <source>
        <strain evidence="2 3">AU-G6</strain>
    </source>
</reference>
<dbReference type="InParanoid" id="A0A263D676"/>
<feature type="compositionally biased region" description="Basic and acidic residues" evidence="1">
    <location>
        <begin position="282"/>
        <end position="299"/>
    </location>
</feature>
<accession>A0A263D676</accession>
<feature type="compositionally biased region" description="Basic and acidic residues" evidence="1">
    <location>
        <begin position="102"/>
        <end position="112"/>
    </location>
</feature>
<keyword evidence="3" id="KW-1185">Reference proteome</keyword>
<name>A0A263D676_9PSEU</name>
<feature type="compositionally biased region" description="Basic and acidic residues" evidence="1">
    <location>
        <begin position="127"/>
        <end position="136"/>
    </location>
</feature>
<feature type="compositionally biased region" description="Pro residues" evidence="1">
    <location>
        <begin position="192"/>
        <end position="208"/>
    </location>
</feature>